<comment type="caution">
    <text evidence="2">The sequence shown here is derived from an EMBL/GenBank/DDBJ whole genome shotgun (WGS) entry which is preliminary data.</text>
</comment>
<keyword evidence="1" id="KW-1133">Transmembrane helix</keyword>
<feature type="transmembrane region" description="Helical" evidence="1">
    <location>
        <begin position="18"/>
        <end position="39"/>
    </location>
</feature>
<reference evidence="2" key="2">
    <citation type="journal article" date="2021" name="PeerJ">
        <title>Extensive microbial diversity within the chicken gut microbiome revealed by metagenomics and culture.</title>
        <authorList>
            <person name="Gilroy R."/>
            <person name="Ravi A."/>
            <person name="Getino M."/>
            <person name="Pursley I."/>
            <person name="Horton D.L."/>
            <person name="Alikhan N.F."/>
            <person name="Baker D."/>
            <person name="Gharbi K."/>
            <person name="Hall N."/>
            <person name="Watson M."/>
            <person name="Adriaenssens E.M."/>
            <person name="Foster-Nyarko E."/>
            <person name="Jarju S."/>
            <person name="Secka A."/>
            <person name="Antonio M."/>
            <person name="Oren A."/>
            <person name="Chaudhuri R.R."/>
            <person name="La Ragione R."/>
            <person name="Hildebrand F."/>
            <person name="Pallen M.J."/>
        </authorList>
    </citation>
    <scope>NUCLEOTIDE SEQUENCE</scope>
    <source>
        <strain evidence="2">7463</strain>
    </source>
</reference>
<dbReference type="Pfam" id="PF06196">
    <property type="entry name" value="DUF997"/>
    <property type="match status" value="1"/>
</dbReference>
<protein>
    <submittedName>
        <fullName evidence="2">YhdT family protein</fullName>
    </submittedName>
</protein>
<organism evidence="2 3">
    <name type="scientific">Candidatus Aphodousia faecigallinarum</name>
    <dbReference type="NCBI Taxonomy" id="2840677"/>
    <lineage>
        <taxon>Bacteria</taxon>
        <taxon>Pseudomonadati</taxon>
        <taxon>Pseudomonadota</taxon>
        <taxon>Betaproteobacteria</taxon>
        <taxon>Burkholderiales</taxon>
        <taxon>Sutterellaceae</taxon>
        <taxon>Sutterellaceae incertae sedis</taxon>
        <taxon>Candidatus Aphodousia</taxon>
    </lineage>
</organism>
<dbReference type="InterPro" id="IPR010398">
    <property type="entry name" value="DUF997"/>
</dbReference>
<keyword evidence="1" id="KW-0472">Membrane</keyword>
<feature type="transmembrane region" description="Helical" evidence="1">
    <location>
        <begin position="51"/>
        <end position="72"/>
    </location>
</feature>
<evidence type="ECO:0000313" key="3">
    <source>
        <dbReference type="Proteomes" id="UP000824083"/>
    </source>
</evidence>
<keyword evidence="1" id="KW-0812">Transmembrane</keyword>
<dbReference type="Proteomes" id="UP000824083">
    <property type="component" value="Unassembled WGS sequence"/>
</dbReference>
<dbReference type="EMBL" id="DVMY01000070">
    <property type="protein sequence ID" value="HIU37468.1"/>
    <property type="molecule type" value="Genomic_DNA"/>
</dbReference>
<evidence type="ECO:0000313" key="2">
    <source>
        <dbReference type="EMBL" id="HIU37468.1"/>
    </source>
</evidence>
<accession>A0A9D1LEA7</accession>
<dbReference type="AlphaFoldDB" id="A0A9D1LEA7"/>
<proteinExistence type="predicted"/>
<gene>
    <name evidence="2" type="ORF">IAC56_04270</name>
</gene>
<reference evidence="2" key="1">
    <citation type="submission" date="2020-10" db="EMBL/GenBank/DDBJ databases">
        <authorList>
            <person name="Gilroy R."/>
        </authorList>
    </citation>
    <scope>NUCLEOTIDE SEQUENCE</scope>
    <source>
        <strain evidence="2">7463</strain>
    </source>
</reference>
<sequence>MNEPLSYKEAVKRSHKEAFYTLVAAVFLCVFFWGAVFFTMNSEWTFWGLPLWFWLSCVGGYVLSVIAVWVLVKGFFRNFSLSVKKENKKP</sequence>
<evidence type="ECO:0000256" key="1">
    <source>
        <dbReference type="SAM" id="Phobius"/>
    </source>
</evidence>
<name>A0A9D1LEA7_9BURK</name>